<gene>
    <name evidence="1" type="ORF">CSTERTH_09505</name>
</gene>
<organism evidence="1 2">
    <name type="scientific">Thermoclostridium stercorarium subsp. thermolacticum DSM 2910</name>
    <dbReference type="NCBI Taxonomy" id="1121336"/>
    <lineage>
        <taxon>Bacteria</taxon>
        <taxon>Bacillati</taxon>
        <taxon>Bacillota</taxon>
        <taxon>Clostridia</taxon>
        <taxon>Eubacteriales</taxon>
        <taxon>Oscillospiraceae</taxon>
        <taxon>Thermoclostridium</taxon>
    </lineage>
</organism>
<sequence length="96" mass="10987">MRKFRFAWDFIHTCLQSNQENHIKTVKRAVIGFELTGFISNNDIRKICGQQNKKTRLPPSAALSAEIAACGKHEIARAYFSRVLRHVSRFVLTSPI</sequence>
<accession>A0A1B1YES3</accession>
<dbReference type="AlphaFoldDB" id="A0A1B1YES3"/>
<name>A0A1B1YES3_THEST</name>
<dbReference type="Proteomes" id="UP000092971">
    <property type="component" value="Chromosome"/>
</dbReference>
<reference evidence="1 2" key="1">
    <citation type="submission" date="2016-02" db="EMBL/GenBank/DDBJ databases">
        <title>Comparison of Clostridium stercorarium subspecies using comparative genomics and transcriptomics.</title>
        <authorList>
            <person name="Schellenberg J."/>
            <person name="Thallinger G."/>
            <person name="Levin D.B."/>
            <person name="Zhang X."/>
            <person name="Alvare G."/>
            <person name="Fristensky B."/>
            <person name="Sparling R."/>
        </authorList>
    </citation>
    <scope>NUCLEOTIDE SEQUENCE [LARGE SCALE GENOMIC DNA]</scope>
    <source>
        <strain evidence="1 2">DSM 2910</strain>
    </source>
</reference>
<evidence type="ECO:0000313" key="2">
    <source>
        <dbReference type="Proteomes" id="UP000092971"/>
    </source>
</evidence>
<dbReference type="EMBL" id="CP014672">
    <property type="protein sequence ID" value="ANW99243.1"/>
    <property type="molecule type" value="Genomic_DNA"/>
</dbReference>
<protein>
    <submittedName>
        <fullName evidence="1">Uncharacterized protein</fullName>
    </submittedName>
</protein>
<evidence type="ECO:0000313" key="1">
    <source>
        <dbReference type="EMBL" id="ANW99243.1"/>
    </source>
</evidence>
<proteinExistence type="predicted"/>